<dbReference type="EMBL" id="JADIMG010000055">
    <property type="protein sequence ID" value="MBO8459810.1"/>
    <property type="molecule type" value="Genomic_DNA"/>
</dbReference>
<reference evidence="2" key="1">
    <citation type="submission" date="2020-10" db="EMBL/GenBank/DDBJ databases">
        <authorList>
            <person name="Gilroy R."/>
        </authorList>
    </citation>
    <scope>NUCLEOTIDE SEQUENCE</scope>
    <source>
        <strain evidence="2">G3-3990</strain>
    </source>
</reference>
<keyword evidence="1" id="KW-0472">Membrane</keyword>
<accession>A0A9D9HTQ8</accession>
<feature type="transmembrane region" description="Helical" evidence="1">
    <location>
        <begin position="363"/>
        <end position="389"/>
    </location>
</feature>
<evidence type="ECO:0000313" key="2">
    <source>
        <dbReference type="EMBL" id="MBO8459810.1"/>
    </source>
</evidence>
<feature type="transmembrane region" description="Helical" evidence="1">
    <location>
        <begin position="252"/>
        <end position="268"/>
    </location>
</feature>
<protein>
    <submittedName>
        <fullName evidence="2">DUF819 family protein</fullName>
    </submittedName>
</protein>
<dbReference type="InterPro" id="IPR008537">
    <property type="entry name" value="DUF819"/>
</dbReference>
<feature type="transmembrane region" description="Helical" evidence="1">
    <location>
        <begin position="66"/>
        <end position="86"/>
    </location>
</feature>
<feature type="transmembrane region" description="Helical" evidence="1">
    <location>
        <begin position="225"/>
        <end position="246"/>
    </location>
</feature>
<dbReference type="PANTHER" id="PTHR34289">
    <property type="entry name" value="PROTEIN, PUTATIVE (DUF819)-RELATED"/>
    <property type="match status" value="1"/>
</dbReference>
<reference evidence="2" key="2">
    <citation type="journal article" date="2021" name="PeerJ">
        <title>Extensive microbial diversity within the chicken gut microbiome revealed by metagenomics and culture.</title>
        <authorList>
            <person name="Gilroy R."/>
            <person name="Ravi A."/>
            <person name="Getino M."/>
            <person name="Pursley I."/>
            <person name="Horton D.L."/>
            <person name="Alikhan N.F."/>
            <person name="Baker D."/>
            <person name="Gharbi K."/>
            <person name="Hall N."/>
            <person name="Watson M."/>
            <person name="Adriaenssens E.M."/>
            <person name="Foster-Nyarko E."/>
            <person name="Jarju S."/>
            <person name="Secka A."/>
            <person name="Antonio M."/>
            <person name="Oren A."/>
            <person name="Chaudhuri R.R."/>
            <person name="La Ragione R."/>
            <person name="Hildebrand F."/>
            <person name="Pallen M.J."/>
        </authorList>
    </citation>
    <scope>NUCLEOTIDE SEQUENCE</scope>
    <source>
        <strain evidence="2">G3-3990</strain>
    </source>
</reference>
<feature type="transmembrane region" description="Helical" evidence="1">
    <location>
        <begin position="34"/>
        <end position="51"/>
    </location>
</feature>
<dbReference type="AlphaFoldDB" id="A0A9D9HTQ8"/>
<feature type="transmembrane region" description="Helical" evidence="1">
    <location>
        <begin position="98"/>
        <end position="120"/>
    </location>
</feature>
<comment type="caution">
    <text evidence="2">The sequence shown here is derived from an EMBL/GenBank/DDBJ whole genome shotgun (WGS) entry which is preliminary data.</text>
</comment>
<name>A0A9D9HTQ8_9BACT</name>
<evidence type="ECO:0000313" key="3">
    <source>
        <dbReference type="Proteomes" id="UP000823641"/>
    </source>
</evidence>
<sequence>MKVYVITLVYLLFPFLIAYIFHRYKFLQKVGTVIMAYAVGVVMALTGVMTFDGPDMAMQSQTMKTIQTWIMNISVPLAIPLLLFNCDFRLWTKSLPKTIAALLGGTLSIVIAVVSAFFIFRNSGIDNLPDVAGMMTAIYTGGTMNFYALGSALSVDPTTITFVYTFEMLVTFPLLLFIVGGGYKLFRKILPYKDANVSVSEDEVHVTDIEEYGGMVKKRVLPKTLFGLLISVVFLAIGAGLSLLITGKLNELVVILTITTLAIAASFSPKIRNLPKTFELGMILILMFSIVVASQFDIYSLDTSALPLLYFVLYIMLASVILHLLFSRISRVSGDLFTVAHIGLLCSPPFIPPVVGAMGNKKVLISGIAIGLAGYAIGTYLGVAIAYLLRLC</sequence>
<feature type="transmembrane region" description="Helical" evidence="1">
    <location>
        <begin position="332"/>
        <end position="351"/>
    </location>
</feature>
<evidence type="ECO:0000256" key="1">
    <source>
        <dbReference type="SAM" id="Phobius"/>
    </source>
</evidence>
<dbReference type="Pfam" id="PF05684">
    <property type="entry name" value="DUF819"/>
    <property type="match status" value="1"/>
</dbReference>
<feature type="transmembrane region" description="Helical" evidence="1">
    <location>
        <begin position="305"/>
        <end position="325"/>
    </location>
</feature>
<dbReference type="PANTHER" id="PTHR34289:SF8">
    <property type="entry name" value="DUF819 DOMAIN-CONTAINING PROTEIN"/>
    <property type="match status" value="1"/>
</dbReference>
<keyword evidence="1" id="KW-1133">Transmembrane helix</keyword>
<keyword evidence="1" id="KW-0812">Transmembrane</keyword>
<feature type="transmembrane region" description="Helical" evidence="1">
    <location>
        <begin position="6"/>
        <end position="22"/>
    </location>
</feature>
<feature type="transmembrane region" description="Helical" evidence="1">
    <location>
        <begin position="162"/>
        <end position="183"/>
    </location>
</feature>
<feature type="transmembrane region" description="Helical" evidence="1">
    <location>
        <begin position="280"/>
        <end position="299"/>
    </location>
</feature>
<gene>
    <name evidence="2" type="ORF">IAA73_05690</name>
</gene>
<organism evidence="2 3">
    <name type="scientific">Candidatus Gallipaludibacter merdavium</name>
    <dbReference type="NCBI Taxonomy" id="2840839"/>
    <lineage>
        <taxon>Bacteria</taxon>
        <taxon>Pseudomonadati</taxon>
        <taxon>Bacteroidota</taxon>
        <taxon>Bacteroidia</taxon>
        <taxon>Bacteroidales</taxon>
        <taxon>Candidatus Gallipaludibacter</taxon>
    </lineage>
</organism>
<dbReference type="Proteomes" id="UP000823641">
    <property type="component" value="Unassembled WGS sequence"/>
</dbReference>
<proteinExistence type="predicted"/>